<organism evidence="2 3">
    <name type="scientific">Plasmodium vivax North Korean</name>
    <dbReference type="NCBI Taxonomy" id="1035514"/>
    <lineage>
        <taxon>Eukaryota</taxon>
        <taxon>Sar</taxon>
        <taxon>Alveolata</taxon>
        <taxon>Apicomplexa</taxon>
        <taxon>Aconoidasida</taxon>
        <taxon>Haemosporida</taxon>
        <taxon>Plasmodiidae</taxon>
        <taxon>Plasmodium</taxon>
        <taxon>Plasmodium (Plasmodium)</taxon>
    </lineage>
</organism>
<dbReference type="OrthoDB" id="388837at2759"/>
<evidence type="ECO:0000256" key="1">
    <source>
        <dbReference type="SAM" id="MobiDB-lite"/>
    </source>
</evidence>
<protein>
    <submittedName>
        <fullName evidence="2">Uncharacterized protein</fullName>
    </submittedName>
</protein>
<dbReference type="EMBL" id="KQ235299">
    <property type="protein sequence ID" value="KNA00906.1"/>
    <property type="molecule type" value="Genomic_DNA"/>
</dbReference>
<sequence>MMYYMHIDNYNILYYISDITVAPTFINDLYNRTLIRKLPAEERNFQIIKNINFFKILSYPLKQDKKAIISWVKQYESKLKNLLQNNKDKIENKEHSVYCRNINYLIDIIMQRINMFKGIEKIKWTDEIHEISKRVLKDNSLIKCERNLDNIDNRYVYVKKMMHDLCEDIDYMMKDEQILNDKRCSKFIERIEYRKDTLMKIYNSFNYGINFLFDNQCTIPYIKENFEKLKCKPKEEPTEAIANNENTMIAQTQTNVQETQEEDVEDLGSL</sequence>
<dbReference type="AlphaFoldDB" id="A0A0J9TY05"/>
<accession>A0A0J9TY05</accession>
<dbReference type="Proteomes" id="UP000053239">
    <property type="component" value="Unassembled WGS sequence"/>
</dbReference>
<gene>
    <name evidence="2" type="ORF">PVNG_05336</name>
</gene>
<feature type="region of interest" description="Disordered" evidence="1">
    <location>
        <begin position="240"/>
        <end position="270"/>
    </location>
</feature>
<proteinExistence type="predicted"/>
<evidence type="ECO:0000313" key="2">
    <source>
        <dbReference type="EMBL" id="KNA00906.1"/>
    </source>
</evidence>
<feature type="compositionally biased region" description="Acidic residues" evidence="1">
    <location>
        <begin position="259"/>
        <end position="270"/>
    </location>
</feature>
<feature type="compositionally biased region" description="Polar residues" evidence="1">
    <location>
        <begin position="241"/>
        <end position="250"/>
    </location>
</feature>
<reference evidence="2 3" key="1">
    <citation type="submission" date="2011-09" db="EMBL/GenBank/DDBJ databases">
        <title>The Genome Sequence of Plasmodium vivax North Korean.</title>
        <authorList>
            <consortium name="The Broad Institute Genome Sequencing Platform"/>
            <consortium name="The Broad Institute Genome Sequencing Center for Infectious Disease"/>
            <person name="Neafsey D."/>
            <person name="Carlton J."/>
            <person name="Barnwell J."/>
            <person name="Collins W."/>
            <person name="Escalante A."/>
            <person name="Mullikin J."/>
            <person name="Saul A."/>
            <person name="Guigo R."/>
            <person name="Camara F."/>
            <person name="Young S.K."/>
            <person name="Zeng Q."/>
            <person name="Gargeya S."/>
            <person name="Fitzgerald M."/>
            <person name="Haas B."/>
            <person name="Abouelleil A."/>
            <person name="Alvarado L."/>
            <person name="Arachchi H.M."/>
            <person name="Berlin A."/>
            <person name="Brown A."/>
            <person name="Chapman S.B."/>
            <person name="Chen Z."/>
            <person name="Dunbar C."/>
            <person name="Freedman E."/>
            <person name="Gearin G."/>
            <person name="Gellesch M."/>
            <person name="Goldberg J."/>
            <person name="Griggs A."/>
            <person name="Gujja S."/>
            <person name="Heiman D."/>
            <person name="Howarth C."/>
            <person name="Larson L."/>
            <person name="Lui A."/>
            <person name="MacDonald P.J.P."/>
            <person name="Montmayeur A."/>
            <person name="Murphy C."/>
            <person name="Neiman D."/>
            <person name="Pearson M."/>
            <person name="Priest M."/>
            <person name="Roberts A."/>
            <person name="Saif S."/>
            <person name="Shea T."/>
            <person name="Shenoy N."/>
            <person name="Sisk P."/>
            <person name="Stolte C."/>
            <person name="Sykes S."/>
            <person name="Wortman J."/>
            <person name="Nusbaum C."/>
            <person name="Birren B."/>
        </authorList>
    </citation>
    <scope>NUCLEOTIDE SEQUENCE [LARGE SCALE GENOMIC DNA]</scope>
    <source>
        <strain evidence="2 3">North Korean</strain>
    </source>
</reference>
<name>A0A0J9TY05_PLAVI</name>
<evidence type="ECO:0000313" key="3">
    <source>
        <dbReference type="Proteomes" id="UP000053239"/>
    </source>
</evidence>